<dbReference type="AlphaFoldDB" id="A0AAD6N6Z2"/>
<dbReference type="GO" id="GO:0020037">
    <property type="term" value="F:heme binding"/>
    <property type="evidence" value="ECO:0007669"/>
    <property type="project" value="InterPro"/>
</dbReference>
<organism evidence="10 11">
    <name type="scientific">Penicillium canescens</name>
    <dbReference type="NCBI Taxonomy" id="5083"/>
    <lineage>
        <taxon>Eukaryota</taxon>
        <taxon>Fungi</taxon>
        <taxon>Dikarya</taxon>
        <taxon>Ascomycota</taxon>
        <taxon>Pezizomycotina</taxon>
        <taxon>Eurotiomycetes</taxon>
        <taxon>Eurotiomycetidae</taxon>
        <taxon>Eurotiales</taxon>
        <taxon>Aspergillaceae</taxon>
        <taxon>Penicillium</taxon>
    </lineage>
</organism>
<dbReference type="GO" id="GO:0016705">
    <property type="term" value="F:oxidoreductase activity, acting on paired donors, with incorporation or reduction of molecular oxygen"/>
    <property type="evidence" value="ECO:0007669"/>
    <property type="project" value="InterPro"/>
</dbReference>
<dbReference type="GO" id="GO:0005506">
    <property type="term" value="F:iron ion binding"/>
    <property type="evidence" value="ECO:0007669"/>
    <property type="project" value="InterPro"/>
</dbReference>
<dbReference type="PANTHER" id="PTHR24305:SF210">
    <property type="entry name" value="CYTOCHROME P450 MONOOXYGENASE ASQL-RELATED"/>
    <property type="match status" value="1"/>
</dbReference>
<keyword evidence="3 8" id="KW-0349">Heme</keyword>
<evidence type="ECO:0000256" key="6">
    <source>
        <dbReference type="ARBA" id="ARBA00023004"/>
    </source>
</evidence>
<dbReference type="InterPro" id="IPR002401">
    <property type="entry name" value="Cyt_P450_E_grp-I"/>
</dbReference>
<dbReference type="CDD" id="cd11062">
    <property type="entry name" value="CYP58-like"/>
    <property type="match status" value="1"/>
</dbReference>
<evidence type="ECO:0000313" key="11">
    <source>
        <dbReference type="Proteomes" id="UP001219568"/>
    </source>
</evidence>
<dbReference type="Pfam" id="PF00067">
    <property type="entry name" value="p450"/>
    <property type="match status" value="1"/>
</dbReference>
<evidence type="ECO:0000256" key="8">
    <source>
        <dbReference type="PIRSR" id="PIRSR602401-1"/>
    </source>
</evidence>
<dbReference type="GO" id="GO:0043386">
    <property type="term" value="P:mycotoxin biosynthetic process"/>
    <property type="evidence" value="ECO:0007669"/>
    <property type="project" value="UniProtKB-ARBA"/>
</dbReference>
<comment type="caution">
    <text evidence="10">The sequence shown here is derived from an EMBL/GenBank/DDBJ whole genome shotgun (WGS) entry which is preliminary data.</text>
</comment>
<evidence type="ECO:0000256" key="9">
    <source>
        <dbReference type="RuleBase" id="RU000461"/>
    </source>
</evidence>
<keyword evidence="7 9" id="KW-0503">Monooxygenase</keyword>
<evidence type="ECO:0000313" key="10">
    <source>
        <dbReference type="EMBL" id="KAJ6037996.1"/>
    </source>
</evidence>
<dbReference type="PRINTS" id="PR00385">
    <property type="entry name" value="P450"/>
</dbReference>
<accession>A0AAD6N6Z2</accession>
<dbReference type="EMBL" id="JAQJZL010000009">
    <property type="protein sequence ID" value="KAJ6037996.1"/>
    <property type="molecule type" value="Genomic_DNA"/>
</dbReference>
<evidence type="ECO:0000256" key="1">
    <source>
        <dbReference type="ARBA" id="ARBA00001971"/>
    </source>
</evidence>
<evidence type="ECO:0000256" key="7">
    <source>
        <dbReference type="ARBA" id="ARBA00023033"/>
    </source>
</evidence>
<protein>
    <submittedName>
        <fullName evidence="10">Cytochrome P450</fullName>
    </submittedName>
</protein>
<gene>
    <name evidence="10" type="ORF">N7460_007767</name>
</gene>
<keyword evidence="4 8" id="KW-0479">Metal-binding</keyword>
<name>A0AAD6N6Z2_PENCN</name>
<keyword evidence="11" id="KW-1185">Reference proteome</keyword>
<comment type="similarity">
    <text evidence="2 9">Belongs to the cytochrome P450 family.</text>
</comment>
<keyword evidence="6 8" id="KW-0408">Iron</keyword>
<dbReference type="InterPro" id="IPR050121">
    <property type="entry name" value="Cytochrome_P450_monoxygenase"/>
</dbReference>
<dbReference type="InterPro" id="IPR001128">
    <property type="entry name" value="Cyt_P450"/>
</dbReference>
<feature type="binding site" description="axial binding residue" evidence="8">
    <location>
        <position position="475"/>
    </location>
    <ligand>
        <name>heme</name>
        <dbReference type="ChEBI" id="CHEBI:30413"/>
    </ligand>
    <ligandPart>
        <name>Fe</name>
        <dbReference type="ChEBI" id="CHEBI:18248"/>
    </ligandPart>
</feature>
<evidence type="ECO:0000256" key="5">
    <source>
        <dbReference type="ARBA" id="ARBA00023002"/>
    </source>
</evidence>
<reference evidence="10" key="1">
    <citation type="journal article" date="2023" name="IMA Fungus">
        <title>Comparative genomic study of the Penicillium genus elucidates a diverse pangenome and 15 lateral gene transfer events.</title>
        <authorList>
            <person name="Petersen C."/>
            <person name="Sorensen T."/>
            <person name="Nielsen M.R."/>
            <person name="Sondergaard T.E."/>
            <person name="Sorensen J.L."/>
            <person name="Fitzpatrick D.A."/>
            <person name="Frisvad J.C."/>
            <person name="Nielsen K.L."/>
        </authorList>
    </citation>
    <scope>NUCLEOTIDE SEQUENCE</scope>
    <source>
        <strain evidence="10">IBT 15450</strain>
    </source>
</reference>
<dbReference type="SUPFAM" id="SSF48264">
    <property type="entry name" value="Cytochrome P450"/>
    <property type="match status" value="1"/>
</dbReference>
<comment type="cofactor">
    <cofactor evidence="1 8">
        <name>heme</name>
        <dbReference type="ChEBI" id="CHEBI:30413"/>
    </cofactor>
</comment>
<evidence type="ECO:0000256" key="4">
    <source>
        <dbReference type="ARBA" id="ARBA00022723"/>
    </source>
</evidence>
<evidence type="ECO:0000256" key="2">
    <source>
        <dbReference type="ARBA" id="ARBA00010617"/>
    </source>
</evidence>
<proteinExistence type="inferred from homology"/>
<dbReference type="PRINTS" id="PR00463">
    <property type="entry name" value="EP450I"/>
</dbReference>
<dbReference type="GO" id="GO:0004497">
    <property type="term" value="F:monooxygenase activity"/>
    <property type="evidence" value="ECO:0007669"/>
    <property type="project" value="UniProtKB-KW"/>
</dbReference>
<reference evidence="10" key="2">
    <citation type="submission" date="2023-01" db="EMBL/GenBank/DDBJ databases">
        <authorList>
            <person name="Petersen C."/>
        </authorList>
    </citation>
    <scope>NUCLEOTIDE SEQUENCE</scope>
    <source>
        <strain evidence="10">IBT 15450</strain>
    </source>
</reference>
<dbReference type="PANTHER" id="PTHR24305">
    <property type="entry name" value="CYTOCHROME P450"/>
    <property type="match status" value="1"/>
</dbReference>
<dbReference type="InterPro" id="IPR017972">
    <property type="entry name" value="Cyt_P450_CS"/>
</dbReference>
<dbReference type="Proteomes" id="UP001219568">
    <property type="component" value="Unassembled WGS sequence"/>
</dbReference>
<sequence>MVLKSANLGDLNGLWASLSPISSQLTSPMAVLVLVLLLTKYLRRLFFHPLSKFPGPPIAAASHLWEFWQDMVCNGTFLQAIPKLHKVYNSPVIRISPNHLHINDPEFYHKVFKVSTDFYKAPYFYEAFGFATSLATITDPHRHKPLRTVIAPMFTGSSVDGMAEQVYEMVHKATGIMAVQSQQGAQRLNVMHFLRCITANIEAMAYVLQTDISCDLIFGQSLNLVESGYYSDKFLSNLDMFVENVWIMVHAPWIAQFALLLPNSLTNKIVPGYAYFREQCIAWIERVRQRRAQGITTMTNGRPTLFDVLLAENPDKNYKVPANSELIDQAFLFAIAGTDTTSMATTFAIFHILSNPEVLHTLREELRSASAIIKDEFSYRDVRKLPYLSAVIKESLRMSSPFPGRLPRVVPPQGTEINKKFIPGGTIVSISSRCILDNGGLFPEPEKFLPERWMGENSRSMDRWMIAFGKGSRSCLGMNLAYLKMYTMISVIFSRFDLRLVSPTGPKLHYLDHALIEMKSSVEVEVLADNWVK</sequence>
<keyword evidence="5 9" id="KW-0560">Oxidoreductase</keyword>
<dbReference type="PROSITE" id="PS00086">
    <property type="entry name" value="CYTOCHROME_P450"/>
    <property type="match status" value="1"/>
</dbReference>
<dbReference type="InterPro" id="IPR036396">
    <property type="entry name" value="Cyt_P450_sf"/>
</dbReference>
<dbReference type="Gene3D" id="1.10.630.10">
    <property type="entry name" value="Cytochrome P450"/>
    <property type="match status" value="1"/>
</dbReference>
<evidence type="ECO:0000256" key="3">
    <source>
        <dbReference type="ARBA" id="ARBA00022617"/>
    </source>
</evidence>